<dbReference type="SUPFAM" id="SSF51735">
    <property type="entry name" value="NAD(P)-binding Rossmann-fold domains"/>
    <property type="match status" value="1"/>
</dbReference>
<accession>A0A6C1U170</accession>
<dbReference type="InterPro" id="IPR051402">
    <property type="entry name" value="KPR-Related"/>
</dbReference>
<dbReference type="UniPathway" id="UPA00028">
    <property type="reaction ID" value="UER00004"/>
</dbReference>
<dbReference type="InterPro" id="IPR003710">
    <property type="entry name" value="ApbA"/>
</dbReference>
<proteinExistence type="inferred from homology"/>
<comment type="function">
    <text evidence="4">Catalyzes the NADPH-dependent reduction of ketopantoate into pantoic acid.</text>
</comment>
<comment type="similarity">
    <text evidence="1 4">Belongs to the ketopantoate reductase family.</text>
</comment>
<dbReference type="Proteomes" id="UP000336646">
    <property type="component" value="Unassembled WGS sequence"/>
</dbReference>
<feature type="domain" description="Ketopantoate reductase N-terminal" evidence="5">
    <location>
        <begin position="3"/>
        <end position="152"/>
    </location>
</feature>
<keyword evidence="4" id="KW-0566">Pantothenate biosynthesis</keyword>
<dbReference type="PANTHER" id="PTHR21708">
    <property type="entry name" value="PROBABLE 2-DEHYDROPANTOATE 2-REDUCTASE"/>
    <property type="match status" value="1"/>
</dbReference>
<dbReference type="AlphaFoldDB" id="A0A6C1U170"/>
<reference evidence="7 8" key="1">
    <citation type="submission" date="2018-12" db="EMBL/GenBank/DDBJ databases">
        <title>Corynebacterium sanguinis sp. nov., a clinically-associated and environmental corynebacterium.</title>
        <authorList>
            <person name="Gonzales-Siles L."/>
            <person name="Jaen-Luchoro D."/>
            <person name="Cardew S."/>
            <person name="Inganas E."/>
            <person name="Ohlen M."/>
            <person name="Jensie-Markopolous S."/>
            <person name="Pinyeiro-Iglesias B."/>
            <person name="Molin K."/>
            <person name="Skovbjerg S."/>
            <person name="Svensson-Stadler L."/>
            <person name="Funke G."/>
            <person name="Moore E.R.B."/>
        </authorList>
    </citation>
    <scope>NUCLEOTIDE SEQUENCE [LARGE SCALE GENOMIC DNA]</scope>
    <source>
        <strain evidence="7 8">58734</strain>
    </source>
</reference>
<evidence type="ECO:0000256" key="3">
    <source>
        <dbReference type="ARBA" id="ARBA00023002"/>
    </source>
</evidence>
<evidence type="ECO:0000256" key="1">
    <source>
        <dbReference type="ARBA" id="ARBA00007870"/>
    </source>
</evidence>
<sequence>MKILIVGAGGVGGYFGGLLAKAGQDVGFIARGDTLDALRGSGLQLTSPEGATTVTDFVAGQGAEEVVDKLGGVDVVIVASKALAGNATFADVNTVPDVPVVTTHNSVQVHFDAAEVFGAERVLAGVVRGYMTRTAPAQITLNPGPLSLSFGLLPGVTETPEVAPLLVDALKNAGIGSKYYGADGVVLTDVWMKAMFVATTGVLGAVAQRPLGYLRTELRPQLRGLMEEVFAAGRALGVDLSDDAVETNLAFCDAQYDQATSSMHRDIAAGLPNELDAQVGALRRMAQRGGVQTPLLDMVYALALTR</sequence>
<dbReference type="InterPro" id="IPR013332">
    <property type="entry name" value="KPR_N"/>
</dbReference>
<feature type="domain" description="Ketopantoate reductase C-terminal" evidence="6">
    <location>
        <begin position="187"/>
        <end position="303"/>
    </location>
</feature>
<dbReference type="NCBIfam" id="TIGR00745">
    <property type="entry name" value="apbA_panE"/>
    <property type="match status" value="1"/>
</dbReference>
<dbReference type="EC" id="1.1.1.169" evidence="4"/>
<protein>
    <recommendedName>
        <fullName evidence="4">2-dehydropantoate 2-reductase</fullName>
        <ecNumber evidence="4">1.1.1.169</ecNumber>
    </recommendedName>
    <alternativeName>
        <fullName evidence="4">Ketopantoate reductase</fullName>
    </alternativeName>
</protein>
<evidence type="ECO:0000256" key="4">
    <source>
        <dbReference type="RuleBase" id="RU362068"/>
    </source>
</evidence>
<evidence type="ECO:0000256" key="2">
    <source>
        <dbReference type="ARBA" id="ARBA00022857"/>
    </source>
</evidence>
<dbReference type="InterPro" id="IPR013752">
    <property type="entry name" value="KPA_reductase"/>
</dbReference>
<dbReference type="InterPro" id="IPR036291">
    <property type="entry name" value="NAD(P)-bd_dom_sf"/>
</dbReference>
<dbReference type="InterPro" id="IPR013328">
    <property type="entry name" value="6PGD_dom2"/>
</dbReference>
<evidence type="ECO:0000313" key="8">
    <source>
        <dbReference type="Proteomes" id="UP000336646"/>
    </source>
</evidence>
<dbReference type="OrthoDB" id="9796561at2"/>
<evidence type="ECO:0000313" key="7">
    <source>
        <dbReference type="EMBL" id="TVS29766.1"/>
    </source>
</evidence>
<evidence type="ECO:0000259" key="5">
    <source>
        <dbReference type="Pfam" id="PF02558"/>
    </source>
</evidence>
<gene>
    <name evidence="7" type="ORF">EKI59_02250</name>
</gene>
<dbReference type="InterPro" id="IPR008927">
    <property type="entry name" value="6-PGluconate_DH-like_C_sf"/>
</dbReference>
<organism evidence="7 8">
    <name type="scientific">Corynebacterium sanguinis</name>
    <dbReference type="NCBI Taxonomy" id="2594913"/>
    <lineage>
        <taxon>Bacteria</taxon>
        <taxon>Bacillati</taxon>
        <taxon>Actinomycetota</taxon>
        <taxon>Actinomycetes</taxon>
        <taxon>Mycobacteriales</taxon>
        <taxon>Corynebacteriaceae</taxon>
        <taxon>Corynebacterium</taxon>
    </lineage>
</organism>
<dbReference type="GO" id="GO:0008677">
    <property type="term" value="F:2-dehydropantoate 2-reductase activity"/>
    <property type="evidence" value="ECO:0007669"/>
    <property type="project" value="UniProtKB-EC"/>
</dbReference>
<dbReference type="EMBL" id="RXIR01000003">
    <property type="protein sequence ID" value="TVS29766.1"/>
    <property type="molecule type" value="Genomic_DNA"/>
</dbReference>
<comment type="pathway">
    <text evidence="4">Cofactor biosynthesis; (R)-pantothenate biosynthesis; (R)-pantoate from 3-methyl-2-oxobutanoate: step 2/2.</text>
</comment>
<dbReference type="Pfam" id="PF08546">
    <property type="entry name" value="ApbA_C"/>
    <property type="match status" value="1"/>
</dbReference>
<comment type="catalytic activity">
    <reaction evidence="4">
        <text>(R)-pantoate + NADP(+) = 2-dehydropantoate + NADPH + H(+)</text>
        <dbReference type="Rhea" id="RHEA:16233"/>
        <dbReference type="ChEBI" id="CHEBI:11561"/>
        <dbReference type="ChEBI" id="CHEBI:15378"/>
        <dbReference type="ChEBI" id="CHEBI:15980"/>
        <dbReference type="ChEBI" id="CHEBI:57783"/>
        <dbReference type="ChEBI" id="CHEBI:58349"/>
        <dbReference type="EC" id="1.1.1.169"/>
    </reaction>
</comment>
<dbReference type="PANTHER" id="PTHR21708:SF26">
    <property type="entry name" value="2-DEHYDROPANTOATE 2-REDUCTASE"/>
    <property type="match status" value="1"/>
</dbReference>
<comment type="caution">
    <text evidence="7">The sequence shown here is derived from an EMBL/GenBank/DDBJ whole genome shotgun (WGS) entry which is preliminary data.</text>
</comment>
<dbReference type="Gene3D" id="1.10.1040.10">
    <property type="entry name" value="N-(1-d-carboxylethyl)-l-norvaline Dehydrogenase, domain 2"/>
    <property type="match status" value="1"/>
</dbReference>
<keyword evidence="3 4" id="KW-0560">Oxidoreductase</keyword>
<dbReference type="SUPFAM" id="SSF48179">
    <property type="entry name" value="6-phosphogluconate dehydrogenase C-terminal domain-like"/>
    <property type="match status" value="1"/>
</dbReference>
<dbReference type="GO" id="GO:0015940">
    <property type="term" value="P:pantothenate biosynthetic process"/>
    <property type="evidence" value="ECO:0007669"/>
    <property type="project" value="UniProtKB-UniPathway"/>
</dbReference>
<dbReference type="NCBIfam" id="NF005091">
    <property type="entry name" value="PRK06522.2-2"/>
    <property type="match status" value="1"/>
</dbReference>
<dbReference type="Pfam" id="PF02558">
    <property type="entry name" value="ApbA"/>
    <property type="match status" value="1"/>
</dbReference>
<dbReference type="RefSeq" id="WP_144772513.1">
    <property type="nucleotide sequence ID" value="NZ_RXIR01000003.1"/>
</dbReference>
<keyword evidence="2 4" id="KW-0521">NADP</keyword>
<dbReference type="Gene3D" id="3.40.50.720">
    <property type="entry name" value="NAD(P)-binding Rossmann-like Domain"/>
    <property type="match status" value="1"/>
</dbReference>
<evidence type="ECO:0000259" key="6">
    <source>
        <dbReference type="Pfam" id="PF08546"/>
    </source>
</evidence>
<dbReference type="GO" id="GO:0005737">
    <property type="term" value="C:cytoplasm"/>
    <property type="evidence" value="ECO:0007669"/>
    <property type="project" value="TreeGrafter"/>
</dbReference>
<name>A0A6C1U170_9CORY</name>